<dbReference type="GO" id="GO:0005829">
    <property type="term" value="C:cytosol"/>
    <property type="evidence" value="ECO:0007669"/>
    <property type="project" value="TreeGrafter"/>
</dbReference>
<name>A0A9W6SRT5_9ACTN</name>
<dbReference type="EMBL" id="BSTX01000004">
    <property type="protein sequence ID" value="GLZ80790.1"/>
    <property type="molecule type" value="Genomic_DNA"/>
</dbReference>
<reference evidence="4" key="1">
    <citation type="submission" date="2023-03" db="EMBL/GenBank/DDBJ databases">
        <title>Actinorhabdospora filicis NBRC 111898.</title>
        <authorList>
            <person name="Ichikawa N."/>
            <person name="Sato H."/>
            <person name="Tonouchi N."/>
        </authorList>
    </citation>
    <scope>NUCLEOTIDE SEQUENCE</scope>
    <source>
        <strain evidence="4">NBRC 111898</strain>
    </source>
</reference>
<comment type="similarity">
    <text evidence="1">Belongs to the NAD(P)H dehydrogenase (quinone) family.</text>
</comment>
<dbReference type="GO" id="GO:0003955">
    <property type="term" value="F:NAD(P)H dehydrogenase (quinone) activity"/>
    <property type="evidence" value="ECO:0007669"/>
    <property type="project" value="TreeGrafter"/>
</dbReference>
<dbReference type="InterPro" id="IPR003680">
    <property type="entry name" value="Flavodoxin_fold"/>
</dbReference>
<dbReference type="InterPro" id="IPR029039">
    <property type="entry name" value="Flavoprotein-like_sf"/>
</dbReference>
<dbReference type="Pfam" id="PF02525">
    <property type="entry name" value="Flavodoxin_2"/>
    <property type="match status" value="1"/>
</dbReference>
<dbReference type="PANTHER" id="PTHR10204">
    <property type="entry name" value="NAD P H OXIDOREDUCTASE-RELATED"/>
    <property type="match status" value="1"/>
</dbReference>
<dbReference type="SUPFAM" id="SSF52218">
    <property type="entry name" value="Flavoproteins"/>
    <property type="match status" value="1"/>
</dbReference>
<proteinExistence type="inferred from homology"/>
<feature type="domain" description="Flavodoxin-like fold" evidence="3">
    <location>
        <begin position="1"/>
        <end position="211"/>
    </location>
</feature>
<evidence type="ECO:0000313" key="4">
    <source>
        <dbReference type="EMBL" id="GLZ80790.1"/>
    </source>
</evidence>
<sequence>MKVLIVNAHPEPASLTSSLKDLAVTFLERAGHEVRVSDLHAMDWRAAIEAEDFGTSANSPLAIVTDSGDAYEGGTLAPEIAAEQAKLDWADTVILNFPLWWFHLPAIMKGWVDRVFTFKYAYGRGEGNSIRYGAGVFAGKRAMLSVMVGGGPHHYSERGINGELMDLLFPIHHGILYFPGFDVLPPFVVHDTVRMTDERFAEVAADWEKRLLELDTIAPIPFRPQAGGDYERHELKEGVEREGTRGLRLHVA</sequence>
<keyword evidence="2" id="KW-0560">Oxidoreductase</keyword>
<dbReference type="AlphaFoldDB" id="A0A9W6SRT5"/>
<dbReference type="Gene3D" id="3.40.50.360">
    <property type="match status" value="1"/>
</dbReference>
<evidence type="ECO:0000256" key="2">
    <source>
        <dbReference type="ARBA" id="ARBA00023002"/>
    </source>
</evidence>
<evidence type="ECO:0000256" key="1">
    <source>
        <dbReference type="ARBA" id="ARBA00006252"/>
    </source>
</evidence>
<gene>
    <name evidence="4" type="ORF">Afil01_55970</name>
</gene>
<dbReference type="InterPro" id="IPR051545">
    <property type="entry name" value="NAD(P)H_dehydrogenase_qn"/>
</dbReference>
<dbReference type="RefSeq" id="WP_285666045.1">
    <property type="nucleotide sequence ID" value="NZ_BSTX01000004.1"/>
</dbReference>
<dbReference type="PANTHER" id="PTHR10204:SF34">
    <property type="entry name" value="NAD(P)H DEHYDROGENASE [QUINONE] 1 ISOFORM 1"/>
    <property type="match status" value="1"/>
</dbReference>
<comment type="caution">
    <text evidence="4">The sequence shown here is derived from an EMBL/GenBank/DDBJ whole genome shotgun (WGS) entry which is preliminary data.</text>
</comment>
<protein>
    <submittedName>
        <fullName evidence="4">Dehydrogenase</fullName>
    </submittedName>
</protein>
<keyword evidence="5" id="KW-1185">Reference proteome</keyword>
<evidence type="ECO:0000313" key="5">
    <source>
        <dbReference type="Proteomes" id="UP001165079"/>
    </source>
</evidence>
<dbReference type="Proteomes" id="UP001165079">
    <property type="component" value="Unassembled WGS sequence"/>
</dbReference>
<evidence type="ECO:0000259" key="3">
    <source>
        <dbReference type="Pfam" id="PF02525"/>
    </source>
</evidence>
<organism evidence="4 5">
    <name type="scientific">Actinorhabdospora filicis</name>
    <dbReference type="NCBI Taxonomy" id="1785913"/>
    <lineage>
        <taxon>Bacteria</taxon>
        <taxon>Bacillati</taxon>
        <taxon>Actinomycetota</taxon>
        <taxon>Actinomycetes</taxon>
        <taxon>Micromonosporales</taxon>
        <taxon>Micromonosporaceae</taxon>
        <taxon>Actinorhabdospora</taxon>
    </lineage>
</organism>
<accession>A0A9W6SRT5</accession>